<dbReference type="EMBL" id="BARU01023314">
    <property type="protein sequence ID" value="GAH51712.1"/>
    <property type="molecule type" value="Genomic_DNA"/>
</dbReference>
<accession>X1G373</accession>
<organism evidence="1">
    <name type="scientific">marine sediment metagenome</name>
    <dbReference type="NCBI Taxonomy" id="412755"/>
    <lineage>
        <taxon>unclassified sequences</taxon>
        <taxon>metagenomes</taxon>
        <taxon>ecological metagenomes</taxon>
    </lineage>
</organism>
<evidence type="ECO:0000313" key="1">
    <source>
        <dbReference type="EMBL" id="GAH51712.1"/>
    </source>
</evidence>
<protein>
    <submittedName>
        <fullName evidence="1">Uncharacterized protein</fullName>
    </submittedName>
</protein>
<dbReference type="AlphaFoldDB" id="X1G373"/>
<gene>
    <name evidence="1" type="ORF">S03H2_37858</name>
</gene>
<feature type="non-terminal residue" evidence="1">
    <location>
        <position position="130"/>
    </location>
</feature>
<comment type="caution">
    <text evidence="1">The sequence shown here is derived from an EMBL/GenBank/DDBJ whole genome shotgun (WGS) entry which is preliminary data.</text>
</comment>
<sequence length="130" mass="14499">MSNNGDAELTIYDITNRTSGETSCQAAKNAMDACTQAGWLIGDCYVTAQKPRYKSVPDHETVVLVKIPCQVCPFQYAECKKPADVECPARPNAPELNEWLAQAAEAHLCDYYGEELEKTDYHLGQKWLPI</sequence>
<name>X1G373_9ZZZZ</name>
<reference evidence="1" key="1">
    <citation type="journal article" date="2014" name="Front. Microbiol.">
        <title>High frequency of phylogenetically diverse reductive dehalogenase-homologous genes in deep subseafloor sedimentary metagenomes.</title>
        <authorList>
            <person name="Kawai M."/>
            <person name="Futagami T."/>
            <person name="Toyoda A."/>
            <person name="Takaki Y."/>
            <person name="Nishi S."/>
            <person name="Hori S."/>
            <person name="Arai W."/>
            <person name="Tsubouchi T."/>
            <person name="Morono Y."/>
            <person name="Uchiyama I."/>
            <person name="Ito T."/>
            <person name="Fujiyama A."/>
            <person name="Inagaki F."/>
            <person name="Takami H."/>
        </authorList>
    </citation>
    <scope>NUCLEOTIDE SEQUENCE</scope>
    <source>
        <strain evidence="1">Expedition CK06-06</strain>
    </source>
</reference>
<proteinExistence type="predicted"/>